<keyword evidence="3" id="KW-1185">Reference proteome</keyword>
<name>A0A6G0WIB6_9STRA</name>
<evidence type="ECO:0000259" key="1">
    <source>
        <dbReference type="Pfam" id="PF21031"/>
    </source>
</evidence>
<dbReference type="VEuPathDB" id="FungiDB:AeMF1_004378"/>
<dbReference type="InterPro" id="IPR049546">
    <property type="entry name" value="WDR54_beta_prop"/>
</dbReference>
<accession>A0A6G0WIB6</accession>
<feature type="domain" description="WD repeat-containing protein 54 beta-propeller" evidence="1">
    <location>
        <begin position="55"/>
        <end position="303"/>
    </location>
</feature>
<organism evidence="2 3">
    <name type="scientific">Aphanomyces euteiches</name>
    <dbReference type="NCBI Taxonomy" id="100861"/>
    <lineage>
        <taxon>Eukaryota</taxon>
        <taxon>Sar</taxon>
        <taxon>Stramenopiles</taxon>
        <taxon>Oomycota</taxon>
        <taxon>Saprolegniomycetes</taxon>
        <taxon>Saprolegniales</taxon>
        <taxon>Verrucalvaceae</taxon>
        <taxon>Aphanomyces</taxon>
    </lineage>
</organism>
<dbReference type="InterPro" id="IPR015943">
    <property type="entry name" value="WD40/YVTN_repeat-like_dom_sf"/>
</dbReference>
<dbReference type="Pfam" id="PF21031">
    <property type="entry name" value="WDR54"/>
    <property type="match status" value="1"/>
</dbReference>
<evidence type="ECO:0000313" key="3">
    <source>
        <dbReference type="Proteomes" id="UP000481153"/>
    </source>
</evidence>
<dbReference type="InterPro" id="IPR036322">
    <property type="entry name" value="WD40_repeat_dom_sf"/>
</dbReference>
<dbReference type="Proteomes" id="UP000481153">
    <property type="component" value="Unassembled WGS sequence"/>
</dbReference>
<dbReference type="SUPFAM" id="SSF50978">
    <property type="entry name" value="WD40 repeat-like"/>
    <property type="match status" value="1"/>
</dbReference>
<dbReference type="AlphaFoldDB" id="A0A6G0WIB6"/>
<reference evidence="2 3" key="1">
    <citation type="submission" date="2019-07" db="EMBL/GenBank/DDBJ databases">
        <title>Genomics analysis of Aphanomyces spp. identifies a new class of oomycete effector associated with host adaptation.</title>
        <authorList>
            <person name="Gaulin E."/>
        </authorList>
    </citation>
    <scope>NUCLEOTIDE SEQUENCE [LARGE SCALE GENOMIC DNA]</scope>
    <source>
        <strain evidence="2 3">ATCC 201684</strain>
    </source>
</reference>
<dbReference type="Gene3D" id="2.130.10.10">
    <property type="entry name" value="YVTN repeat-like/Quinoprotein amine dehydrogenase"/>
    <property type="match status" value="1"/>
</dbReference>
<proteinExistence type="predicted"/>
<comment type="caution">
    <text evidence="2">The sequence shown here is derived from an EMBL/GenBank/DDBJ whole genome shotgun (WGS) entry which is preliminary data.</text>
</comment>
<evidence type="ECO:0000313" key="2">
    <source>
        <dbReference type="EMBL" id="KAF0726957.1"/>
    </source>
</evidence>
<gene>
    <name evidence="2" type="ORF">Ae201684_014947</name>
</gene>
<sequence>MWETKPEVVDAELSASLLANNLSVNKDTMVFAHLEDVVVVNPKSSGKKCNRITLVEKSIVYQALVCELGGEVYLAIATESGCQIWDVLGEHLHYSLSLAKELATIQDVQAHFCRGICHDDKSIFVGSSASTIFTLTLEAGQSKGQSEFAVHSTSAASIHAEPIHALSTPQDQAKATLLCSGDDEGTFVVWSIENAPNMEVKHKIRATGYPATTLKCISSDWCLSGDTTGKLRLINLRGGYVAADVGAHSRNLSALDANDNRVVTVGEDGYLHVWKLSEKGSEDQLKISLLHSHRVGDELLTATSKSGNANKTTLQRQSVARFTRQSVHYVNG</sequence>
<dbReference type="EMBL" id="VJMJ01000204">
    <property type="protein sequence ID" value="KAF0726957.1"/>
    <property type="molecule type" value="Genomic_DNA"/>
</dbReference>
<protein>
    <recommendedName>
        <fullName evidence="1">WD repeat-containing protein 54 beta-propeller domain-containing protein</fullName>
    </recommendedName>
</protein>